<protein>
    <submittedName>
        <fullName evidence="1">Uncharacterized protein</fullName>
    </submittedName>
</protein>
<dbReference type="OrthoDB" id="3257409at2759"/>
<reference evidence="1 2" key="1">
    <citation type="journal article" date="2019" name="Nat. Ecol. Evol.">
        <title>Megaphylogeny resolves global patterns of mushroom evolution.</title>
        <authorList>
            <person name="Varga T."/>
            <person name="Krizsan K."/>
            <person name="Foldi C."/>
            <person name="Dima B."/>
            <person name="Sanchez-Garcia M."/>
            <person name="Sanchez-Ramirez S."/>
            <person name="Szollosi G.J."/>
            <person name="Szarkandi J.G."/>
            <person name="Papp V."/>
            <person name="Albert L."/>
            <person name="Andreopoulos W."/>
            <person name="Angelini C."/>
            <person name="Antonin V."/>
            <person name="Barry K.W."/>
            <person name="Bougher N.L."/>
            <person name="Buchanan P."/>
            <person name="Buyck B."/>
            <person name="Bense V."/>
            <person name="Catcheside P."/>
            <person name="Chovatia M."/>
            <person name="Cooper J."/>
            <person name="Damon W."/>
            <person name="Desjardin D."/>
            <person name="Finy P."/>
            <person name="Geml J."/>
            <person name="Haridas S."/>
            <person name="Hughes K."/>
            <person name="Justo A."/>
            <person name="Karasinski D."/>
            <person name="Kautmanova I."/>
            <person name="Kiss B."/>
            <person name="Kocsube S."/>
            <person name="Kotiranta H."/>
            <person name="LaButti K.M."/>
            <person name="Lechner B.E."/>
            <person name="Liimatainen K."/>
            <person name="Lipzen A."/>
            <person name="Lukacs Z."/>
            <person name="Mihaltcheva S."/>
            <person name="Morgado L.N."/>
            <person name="Niskanen T."/>
            <person name="Noordeloos M.E."/>
            <person name="Ohm R.A."/>
            <person name="Ortiz-Santana B."/>
            <person name="Ovrebo C."/>
            <person name="Racz N."/>
            <person name="Riley R."/>
            <person name="Savchenko A."/>
            <person name="Shiryaev A."/>
            <person name="Soop K."/>
            <person name="Spirin V."/>
            <person name="Szebenyi C."/>
            <person name="Tomsovsky M."/>
            <person name="Tulloss R.E."/>
            <person name="Uehling J."/>
            <person name="Grigoriev I.V."/>
            <person name="Vagvolgyi C."/>
            <person name="Papp T."/>
            <person name="Martin F.M."/>
            <person name="Miettinen O."/>
            <person name="Hibbett D.S."/>
            <person name="Nagy L.G."/>
        </authorList>
    </citation>
    <scope>NUCLEOTIDE SEQUENCE [LARGE SCALE GENOMIC DNA]</scope>
    <source>
        <strain evidence="1 2">CBS 962.96</strain>
    </source>
</reference>
<organism evidence="1 2">
    <name type="scientific">Dendrothele bispora (strain CBS 962.96)</name>
    <dbReference type="NCBI Taxonomy" id="1314807"/>
    <lineage>
        <taxon>Eukaryota</taxon>
        <taxon>Fungi</taxon>
        <taxon>Dikarya</taxon>
        <taxon>Basidiomycota</taxon>
        <taxon>Agaricomycotina</taxon>
        <taxon>Agaricomycetes</taxon>
        <taxon>Agaricomycetidae</taxon>
        <taxon>Agaricales</taxon>
        <taxon>Agaricales incertae sedis</taxon>
        <taxon>Dendrothele</taxon>
    </lineage>
</organism>
<evidence type="ECO:0000313" key="2">
    <source>
        <dbReference type="Proteomes" id="UP000297245"/>
    </source>
</evidence>
<evidence type="ECO:0000313" key="1">
    <source>
        <dbReference type="EMBL" id="THU79781.1"/>
    </source>
</evidence>
<dbReference type="Proteomes" id="UP000297245">
    <property type="component" value="Unassembled WGS sequence"/>
</dbReference>
<keyword evidence="2" id="KW-1185">Reference proteome</keyword>
<dbReference type="AlphaFoldDB" id="A0A4S8KVH2"/>
<proteinExistence type="predicted"/>
<accession>A0A4S8KVH2</accession>
<feature type="non-terminal residue" evidence="1">
    <location>
        <position position="192"/>
    </location>
</feature>
<name>A0A4S8KVH2_DENBC</name>
<dbReference type="EMBL" id="ML179977">
    <property type="protein sequence ID" value="THU79781.1"/>
    <property type="molecule type" value="Genomic_DNA"/>
</dbReference>
<gene>
    <name evidence="1" type="ORF">K435DRAFT_568293</name>
</gene>
<feature type="non-terminal residue" evidence="1">
    <location>
        <position position="1"/>
    </location>
</feature>
<sequence>LSEQDLAVCRAFSYKLQSHTTDKNFAKLPHAFPSTSPLPKLHKIRSRIATLSGLEPEIYHACINSCVAYTGTLEARSTCPLCGEKRLNANGQPRQTFVYIPLIPRLQAFAMNQRVAQLMQYRHHFTTGTDETCSKPGVVKDVFDGKLYRELCHENVVVGDETLPHRYFDDRRDVALGLSTDGFSPFKRRKHT</sequence>